<accession>A0A2Z4N6Y6</accession>
<evidence type="ECO:0000313" key="2">
    <source>
        <dbReference type="EMBL" id="AWX66246.1"/>
    </source>
</evidence>
<feature type="domain" description="Geminivirus AC4/5 conserved" evidence="1">
    <location>
        <begin position="43"/>
        <end position="74"/>
    </location>
</feature>
<dbReference type="Pfam" id="PF04807">
    <property type="entry name" value="Gemini_AC4_5"/>
    <property type="match status" value="1"/>
</dbReference>
<dbReference type="InterPro" id="IPR006892">
    <property type="entry name" value="Gemini_AC4_5_cons_dom_1"/>
</dbReference>
<proteinExistence type="predicted"/>
<reference evidence="2" key="1">
    <citation type="submission" date="2017-09" db="EMBL/GenBank/DDBJ databases">
        <title>Detection of Sida yellow net virus and Sida micrantha mosaic virus isolates in passionflower in Brazil.</title>
        <authorList>
            <person name="Alves A.C.C.N."/>
            <person name="Inoue -Nagata A.K."/>
            <person name="Freitas D.M.S."/>
            <person name="Rezende J.A.M."/>
        </authorList>
    </citation>
    <scope>NUCLEOTIDE SEQUENCE</scope>
    <source>
        <strain evidence="2">Passiflora</strain>
    </source>
</reference>
<protein>
    <submittedName>
        <fullName evidence="2">AC5 protein</fullName>
    </submittedName>
</protein>
<dbReference type="EMBL" id="MF957205">
    <property type="protein sequence ID" value="AWX66246.1"/>
    <property type="molecule type" value="Genomic_DNA"/>
</dbReference>
<organism evidence="2">
    <name type="scientific">Sida yellow net virus</name>
    <dbReference type="NCBI Taxonomy" id="1266977"/>
    <lineage>
        <taxon>Viruses</taxon>
        <taxon>Monodnaviria</taxon>
        <taxon>Shotokuvirae</taxon>
        <taxon>Cressdnaviricota</taxon>
        <taxon>Repensiviricetes</taxon>
        <taxon>Geplafuvirales</taxon>
        <taxon>Geminiviridae</taxon>
        <taxon>Begomovirus</taxon>
        <taxon>Begomovirus sidaflavaneti</taxon>
    </lineage>
</organism>
<name>A0A2Z4N6Y6_9GEMI</name>
<evidence type="ECO:0000259" key="1">
    <source>
        <dbReference type="Pfam" id="PF04807"/>
    </source>
</evidence>
<sequence length="96" mass="10730">MIVDHMIVDLPETLDQRLLVAGILSTSDLGIELMHDLETITQVVLHSCSARLVVEHVEHLAKIHRCAIRSTVPDQPEHATVRVVLELDVLVHPHLP</sequence>